<sequence length="158" mass="18297">MRGVEWRWLSILNESDFNAMTFLAVKQYHAQSIYWKRLGVDWNTPKPETVHKFMATYVKNAPIKLMIRNADAVMIGFALLSTERTDKGLVCHIDEVFIDEPYRNKGIGKKTLIRIKRHAEKQKIAALTLNVSAANPVRALYERMGFEPVQVKYQMRLG</sequence>
<accession>A0A173GDE1</accession>
<reference evidence="5" key="1">
    <citation type="submission" date="2016-03" db="EMBL/GenBank/DDBJ databases">
        <authorList>
            <person name="Sharma R."/>
            <person name="Simister A.R."/>
            <person name="Berg J.A."/>
            <person name="Jensen G.L."/>
            <person name="Keele B.R."/>
            <person name="Ward M.E.H."/>
            <person name="Breakwell D.P."/>
            <person name="Hope S."/>
            <person name="Grose J.H."/>
        </authorList>
    </citation>
    <scope>NUCLEOTIDE SEQUENCE [LARGE SCALE GENOMIC DNA]</scope>
</reference>
<dbReference type="InterPro" id="IPR016181">
    <property type="entry name" value="Acyl_CoA_acyltransferase"/>
</dbReference>
<keyword evidence="1 4" id="KW-0808">Transferase</keyword>
<dbReference type="SUPFAM" id="SSF55729">
    <property type="entry name" value="Acyl-CoA N-acyltransferases (Nat)"/>
    <property type="match status" value="1"/>
</dbReference>
<dbReference type="PANTHER" id="PTHR43420:SF51">
    <property type="entry name" value="PEPTIDYL-LYSINE N-ACETYLTRANSFERASE YIAC"/>
    <property type="match status" value="1"/>
</dbReference>
<name>A0A173GDE1_9CAUD</name>
<dbReference type="PANTHER" id="PTHR43420">
    <property type="entry name" value="ACETYLTRANSFERASE"/>
    <property type="match status" value="1"/>
</dbReference>
<gene>
    <name evidence="4" type="ORF">SIMMY50_36</name>
</gene>
<protein>
    <submittedName>
        <fullName evidence="4">Putative acetyltransferase</fullName>
    </submittedName>
</protein>
<dbReference type="Proteomes" id="UP000222975">
    <property type="component" value="Segment"/>
</dbReference>
<dbReference type="Gene3D" id="3.40.630.30">
    <property type="match status" value="1"/>
</dbReference>
<proteinExistence type="predicted"/>
<feature type="domain" description="N-acetyltransferase" evidence="3">
    <location>
        <begin position="20"/>
        <end position="158"/>
    </location>
</feature>
<dbReference type="Pfam" id="PF00583">
    <property type="entry name" value="Acetyltransf_1"/>
    <property type="match status" value="1"/>
</dbReference>
<keyword evidence="2" id="KW-0012">Acyltransferase</keyword>
<keyword evidence="5" id="KW-1185">Reference proteome</keyword>
<organism evidence="4 5">
    <name type="scientific">Erwinia phage vB_EamM_Simmy50</name>
    <dbReference type="NCBI Taxonomy" id="1815988"/>
    <lineage>
        <taxon>Viruses</taxon>
        <taxon>Duplodnaviria</taxon>
        <taxon>Heunggongvirae</taxon>
        <taxon>Uroviricota</taxon>
        <taxon>Caudoviricetes</taxon>
        <taxon>Chimalliviridae</taxon>
        <taxon>Agricanvirus</taxon>
        <taxon>Agricanvirus simmy50</taxon>
    </lineage>
</organism>
<dbReference type="PROSITE" id="PS51186">
    <property type="entry name" value="GNAT"/>
    <property type="match status" value="1"/>
</dbReference>
<evidence type="ECO:0000313" key="4">
    <source>
        <dbReference type="EMBL" id="ANH51498.2"/>
    </source>
</evidence>
<dbReference type="InterPro" id="IPR000182">
    <property type="entry name" value="GNAT_dom"/>
</dbReference>
<dbReference type="CDD" id="cd04301">
    <property type="entry name" value="NAT_SF"/>
    <property type="match status" value="1"/>
</dbReference>
<dbReference type="EMBL" id="KU886223">
    <property type="protein sequence ID" value="ANH51498.2"/>
    <property type="molecule type" value="Genomic_DNA"/>
</dbReference>
<evidence type="ECO:0000313" key="5">
    <source>
        <dbReference type="Proteomes" id="UP000222975"/>
    </source>
</evidence>
<evidence type="ECO:0000256" key="1">
    <source>
        <dbReference type="ARBA" id="ARBA00022679"/>
    </source>
</evidence>
<evidence type="ECO:0000259" key="3">
    <source>
        <dbReference type="PROSITE" id="PS51186"/>
    </source>
</evidence>
<evidence type="ECO:0000256" key="2">
    <source>
        <dbReference type="ARBA" id="ARBA00023315"/>
    </source>
</evidence>
<dbReference type="InterPro" id="IPR050680">
    <property type="entry name" value="YpeA/RimI_acetyltransf"/>
</dbReference>
<dbReference type="GO" id="GO:0016747">
    <property type="term" value="F:acyltransferase activity, transferring groups other than amino-acyl groups"/>
    <property type="evidence" value="ECO:0007669"/>
    <property type="project" value="InterPro"/>
</dbReference>